<dbReference type="RefSeq" id="WP_219498300.1">
    <property type="nucleotide sequence ID" value="NZ_JAHXDN010000001.1"/>
</dbReference>
<dbReference type="AlphaFoldDB" id="A0A9X1FRQ5"/>
<keyword evidence="1" id="KW-0732">Signal</keyword>
<feature type="chain" id="PRO_5040744567" description="LPS-assembly lipoprotein" evidence="1">
    <location>
        <begin position="21"/>
        <end position="159"/>
    </location>
</feature>
<dbReference type="GO" id="GO:0043165">
    <property type="term" value="P:Gram-negative-bacterium-type cell outer membrane assembly"/>
    <property type="evidence" value="ECO:0007669"/>
    <property type="project" value="InterPro"/>
</dbReference>
<protein>
    <recommendedName>
        <fullName evidence="4">LPS-assembly lipoprotein</fullName>
    </recommendedName>
</protein>
<proteinExistence type="predicted"/>
<dbReference type="Pfam" id="PF04390">
    <property type="entry name" value="LptE"/>
    <property type="match status" value="1"/>
</dbReference>
<keyword evidence="3" id="KW-1185">Reference proteome</keyword>
<dbReference type="GO" id="GO:0019867">
    <property type="term" value="C:outer membrane"/>
    <property type="evidence" value="ECO:0007669"/>
    <property type="project" value="InterPro"/>
</dbReference>
<dbReference type="EMBL" id="JAHXDN010000001">
    <property type="protein sequence ID" value="MBW4706566.1"/>
    <property type="molecule type" value="Genomic_DNA"/>
</dbReference>
<organism evidence="2 3">
    <name type="scientific">Roseobacter insulae</name>
    <dbReference type="NCBI Taxonomy" id="2859783"/>
    <lineage>
        <taxon>Bacteria</taxon>
        <taxon>Pseudomonadati</taxon>
        <taxon>Pseudomonadota</taxon>
        <taxon>Alphaproteobacteria</taxon>
        <taxon>Rhodobacterales</taxon>
        <taxon>Roseobacteraceae</taxon>
        <taxon>Roseobacter</taxon>
    </lineage>
</organism>
<sequence length="159" mass="16989">MSLFKRIPSLLLLVSLSACGFTPVYGTGGSGTKLQNNVEVSEPDTLNGFLLTQRIEERLGRSADPAYQLNVAVRTNQENLAVDSEGNITRYNLLGYAEFALLDTTAGGVIVSGSVDNFTGYSAAGTTVATQAAERDAQRRLMVLLADQITTRVLSADLQ</sequence>
<reference evidence="2" key="1">
    <citation type="submission" date="2021-07" db="EMBL/GenBank/DDBJ databases">
        <title>Roseobacter insulae sp. nov., isolated from a tidal flat.</title>
        <authorList>
            <person name="Park S."/>
            <person name="Yoon J.-H."/>
        </authorList>
    </citation>
    <scope>NUCLEOTIDE SEQUENCE</scope>
    <source>
        <strain evidence="2">YSTF-M11</strain>
    </source>
</reference>
<accession>A0A9X1FRQ5</accession>
<evidence type="ECO:0000313" key="2">
    <source>
        <dbReference type="EMBL" id="MBW4706566.1"/>
    </source>
</evidence>
<dbReference type="Proteomes" id="UP001138661">
    <property type="component" value="Unassembled WGS sequence"/>
</dbReference>
<comment type="caution">
    <text evidence="2">The sequence shown here is derived from an EMBL/GenBank/DDBJ whole genome shotgun (WGS) entry which is preliminary data.</text>
</comment>
<dbReference type="PROSITE" id="PS51257">
    <property type="entry name" value="PROKAR_LIPOPROTEIN"/>
    <property type="match status" value="1"/>
</dbReference>
<gene>
    <name evidence="2" type="ORF">KX928_02085</name>
</gene>
<evidence type="ECO:0000313" key="3">
    <source>
        <dbReference type="Proteomes" id="UP001138661"/>
    </source>
</evidence>
<evidence type="ECO:0008006" key="4">
    <source>
        <dbReference type="Google" id="ProtNLM"/>
    </source>
</evidence>
<evidence type="ECO:0000256" key="1">
    <source>
        <dbReference type="SAM" id="SignalP"/>
    </source>
</evidence>
<dbReference type="InterPro" id="IPR007485">
    <property type="entry name" value="LPS_assembly_LptE"/>
</dbReference>
<name>A0A9X1FRQ5_9RHOB</name>
<feature type="signal peptide" evidence="1">
    <location>
        <begin position="1"/>
        <end position="20"/>
    </location>
</feature>